<dbReference type="EMBL" id="CP133592">
    <property type="protein sequence ID" value="WMW25453.1"/>
    <property type="molecule type" value="Genomic_DNA"/>
</dbReference>
<evidence type="ECO:0000313" key="3">
    <source>
        <dbReference type="Proteomes" id="UP001182908"/>
    </source>
</evidence>
<keyword evidence="1" id="KW-0812">Transmembrane</keyword>
<evidence type="ECO:0000313" key="2">
    <source>
        <dbReference type="EMBL" id="WMW25453.1"/>
    </source>
</evidence>
<accession>A0AA51YMC5</accession>
<dbReference type="GeneID" id="84231382"/>
<protein>
    <submittedName>
        <fullName evidence="2">Uncharacterized protein</fullName>
    </submittedName>
</protein>
<organism evidence="2 3">
    <name type="scientific">Methanolobus sediminis</name>
    <dbReference type="NCBI Taxonomy" id="3072978"/>
    <lineage>
        <taxon>Archaea</taxon>
        <taxon>Methanobacteriati</taxon>
        <taxon>Methanobacteriota</taxon>
        <taxon>Stenosarchaea group</taxon>
        <taxon>Methanomicrobia</taxon>
        <taxon>Methanosarcinales</taxon>
        <taxon>Methanosarcinaceae</taxon>
        <taxon>Methanolobus</taxon>
    </lineage>
</organism>
<reference evidence="2 3" key="1">
    <citation type="submission" date="2023-08" db="EMBL/GenBank/DDBJ databases">
        <title>Methanolobus mangrovi sp. nov. and Methanolobus sediminis sp. nov, two novel methylotrophic methanogens isolated from mangrove sediments in China.</title>
        <authorList>
            <person name="Zhou J."/>
        </authorList>
    </citation>
    <scope>NUCLEOTIDE SEQUENCE [LARGE SCALE GENOMIC DNA]</scope>
    <source>
        <strain evidence="2 3">FTZ6</strain>
    </source>
</reference>
<proteinExistence type="predicted"/>
<dbReference type="RefSeq" id="WP_309311256.1">
    <property type="nucleotide sequence ID" value="NZ_CP133592.1"/>
</dbReference>
<evidence type="ECO:0000256" key="1">
    <source>
        <dbReference type="SAM" id="Phobius"/>
    </source>
</evidence>
<dbReference type="AlphaFoldDB" id="A0AA51YMC5"/>
<sequence>MNFKENYKIIFISIAIILISFTAVIYEMAEARKNVIIDPQSEYGRELTSIAEKAIEEEGIDTRYLHSGNLVQKSSGTITLTFSGSRSYSGGVIYPNADFDEDETITFFAADLDRYDVHSYYSQPENGRVYDEDGLIMSEIYGQGKNCSYNIQNNSIELIDSETNKVMFALSGYTVDKDENKTDTIADEINSKYASMQQPLPIDEEKPYIIMDVNMNDETGHLMIETAFYKGQLYSMHIQESTKEEDTKNGLYTTTISHGVRYYDEE</sequence>
<keyword evidence="3" id="KW-1185">Reference proteome</keyword>
<keyword evidence="1" id="KW-0472">Membrane</keyword>
<dbReference type="Proteomes" id="UP001182908">
    <property type="component" value="Chromosome"/>
</dbReference>
<name>A0AA51YMC5_9EURY</name>
<gene>
    <name evidence="2" type="ORF">RE474_01655</name>
</gene>
<keyword evidence="1" id="KW-1133">Transmembrane helix</keyword>
<feature type="transmembrane region" description="Helical" evidence="1">
    <location>
        <begin position="6"/>
        <end position="26"/>
    </location>
</feature>
<dbReference type="KEGG" id="mseb:RE474_01655"/>